<evidence type="ECO:0000256" key="2">
    <source>
        <dbReference type="ARBA" id="ARBA00022723"/>
    </source>
</evidence>
<dbReference type="GO" id="GO:0050897">
    <property type="term" value="F:cobalt ion binding"/>
    <property type="evidence" value="ECO:0007669"/>
    <property type="project" value="InterPro"/>
</dbReference>
<dbReference type="PANTHER" id="PTHR45833:SF1">
    <property type="entry name" value="METHIONINE SYNTHASE"/>
    <property type="match status" value="1"/>
</dbReference>
<dbReference type="PANTHER" id="PTHR45833">
    <property type="entry name" value="METHIONINE SYNTHASE"/>
    <property type="match status" value="1"/>
</dbReference>
<dbReference type="PROSITE" id="PS51337">
    <property type="entry name" value="B12_BINDING_NTER"/>
    <property type="match status" value="1"/>
</dbReference>
<name>A0AA96V3U5_9EURY</name>
<dbReference type="GO" id="GO:0005829">
    <property type="term" value="C:cytosol"/>
    <property type="evidence" value="ECO:0007669"/>
    <property type="project" value="TreeGrafter"/>
</dbReference>
<dbReference type="Gene3D" id="1.10.1240.10">
    <property type="entry name" value="Methionine synthase domain"/>
    <property type="match status" value="1"/>
</dbReference>
<dbReference type="GO" id="GO:0032259">
    <property type="term" value="P:methylation"/>
    <property type="evidence" value="ECO:0007669"/>
    <property type="project" value="UniProtKB-KW"/>
</dbReference>
<dbReference type="SUPFAM" id="SSF52242">
    <property type="entry name" value="Cobalamin (vitamin B12)-binding domain"/>
    <property type="match status" value="1"/>
</dbReference>
<dbReference type="InterPro" id="IPR006158">
    <property type="entry name" value="Cobalamin-bd"/>
</dbReference>
<protein>
    <submittedName>
        <fullName evidence="8">Methionine synthase</fullName>
        <ecNumber evidence="8">2.1.1.13</ecNumber>
    </submittedName>
</protein>
<dbReference type="CDD" id="cd02070">
    <property type="entry name" value="corrinoid_protein_B12-BD"/>
    <property type="match status" value="1"/>
</dbReference>
<evidence type="ECO:0000313" key="9">
    <source>
        <dbReference type="Proteomes" id="UP001303587"/>
    </source>
</evidence>
<feature type="domain" description="B12-binding" evidence="6">
    <location>
        <begin position="94"/>
        <end position="217"/>
    </location>
</feature>
<evidence type="ECO:0000256" key="4">
    <source>
        <dbReference type="ARBA" id="ARBA00022994"/>
    </source>
</evidence>
<dbReference type="GO" id="GO:0015948">
    <property type="term" value="P:methanogenesis"/>
    <property type="evidence" value="ECO:0007669"/>
    <property type="project" value="UniProtKB-KW"/>
</dbReference>
<dbReference type="InterPro" id="IPR036594">
    <property type="entry name" value="Meth_synthase_dom"/>
</dbReference>
<proteinExistence type="inferred from homology"/>
<dbReference type="InterPro" id="IPR012741">
    <property type="entry name" value="Corrinoid_p"/>
</dbReference>
<dbReference type="Pfam" id="PF02310">
    <property type="entry name" value="B12-binding"/>
    <property type="match status" value="1"/>
</dbReference>
<dbReference type="GO" id="GO:0031419">
    <property type="term" value="F:cobalamin binding"/>
    <property type="evidence" value="ECO:0007669"/>
    <property type="project" value="InterPro"/>
</dbReference>
<evidence type="ECO:0000256" key="5">
    <source>
        <dbReference type="ARBA" id="ARBA00023285"/>
    </source>
</evidence>
<dbReference type="GO" id="GO:0046653">
    <property type="term" value="P:tetrahydrofolate metabolic process"/>
    <property type="evidence" value="ECO:0007669"/>
    <property type="project" value="TreeGrafter"/>
</dbReference>
<evidence type="ECO:0000256" key="1">
    <source>
        <dbReference type="ARBA" id="ARBA00010854"/>
    </source>
</evidence>
<evidence type="ECO:0000259" key="6">
    <source>
        <dbReference type="PROSITE" id="PS51332"/>
    </source>
</evidence>
<dbReference type="PROSITE" id="PS51332">
    <property type="entry name" value="B12_BINDING"/>
    <property type="match status" value="1"/>
</dbReference>
<keyword evidence="4" id="KW-0484">Methanogenesis</keyword>
<keyword evidence="2" id="KW-0479">Metal-binding</keyword>
<keyword evidence="5" id="KW-0170">Cobalt</keyword>
<reference evidence="8 9" key="1">
    <citation type="submission" date="2023-07" db="EMBL/GenBank/DDBJ databases">
        <title>Closed genoem sequence of Methanosarcinaceae archaeon Ac7.</title>
        <authorList>
            <person name="Poehlein A."/>
            <person name="Protasov E."/>
            <person name="Platt K."/>
            <person name="Reeh H."/>
            <person name="Daniel R."/>
            <person name="Brune A."/>
        </authorList>
    </citation>
    <scope>NUCLEOTIDE SEQUENCE [LARGE SCALE GENOMIC DNA]</scope>
    <source>
        <strain evidence="8 9">Ac7</strain>
    </source>
</reference>
<dbReference type="AlphaFoldDB" id="A0AA96V3U5"/>
<dbReference type="InterPro" id="IPR003759">
    <property type="entry name" value="Cbl-bd_cap"/>
</dbReference>
<dbReference type="SMART" id="SM01018">
    <property type="entry name" value="B12-binding_2"/>
    <property type="match status" value="1"/>
</dbReference>
<dbReference type="FunFam" id="1.10.1240.10:FF:000004">
    <property type="entry name" value="Monomethylamine methyltransferase corrinoid protein"/>
    <property type="match status" value="1"/>
</dbReference>
<dbReference type="GO" id="GO:0008705">
    <property type="term" value="F:methionine synthase activity"/>
    <property type="evidence" value="ECO:0007669"/>
    <property type="project" value="UniProtKB-EC"/>
</dbReference>
<evidence type="ECO:0000256" key="3">
    <source>
        <dbReference type="ARBA" id="ARBA00022737"/>
    </source>
</evidence>
<dbReference type="SUPFAM" id="SSF47644">
    <property type="entry name" value="Methionine synthase domain"/>
    <property type="match status" value="1"/>
</dbReference>
<keyword evidence="8" id="KW-0808">Transferase</keyword>
<dbReference type="FunFam" id="3.40.50.280:FF:000003">
    <property type="entry name" value="Dimethylamine methyltransferase corrinoid protein"/>
    <property type="match status" value="1"/>
</dbReference>
<dbReference type="Proteomes" id="UP001303587">
    <property type="component" value="Chromosome"/>
</dbReference>
<evidence type="ECO:0000259" key="7">
    <source>
        <dbReference type="PROSITE" id="PS51337"/>
    </source>
</evidence>
<organism evidence="8 9">
    <name type="scientific">Methanolapillus millepedarum</name>
    <dbReference type="NCBI Taxonomy" id="3028296"/>
    <lineage>
        <taxon>Archaea</taxon>
        <taxon>Methanobacteriati</taxon>
        <taxon>Methanobacteriota</taxon>
        <taxon>Stenosarchaea group</taxon>
        <taxon>Methanomicrobia</taxon>
        <taxon>Methanosarcinales</taxon>
        <taxon>Methanosarcinaceae</taxon>
        <taxon>Methanolapillus</taxon>
    </lineage>
</organism>
<dbReference type="RefSeq" id="WP_338101794.1">
    <property type="nucleotide sequence ID" value="NZ_CP131060.1"/>
</dbReference>
<dbReference type="EMBL" id="CP131060">
    <property type="protein sequence ID" value="WNY25420.1"/>
    <property type="molecule type" value="Genomic_DNA"/>
</dbReference>
<gene>
    <name evidence="8" type="primary">metH_1</name>
    <name evidence="8" type="ORF">MsAc7_09720</name>
</gene>
<feature type="domain" description="B12-binding N-terminal" evidence="7">
    <location>
        <begin position="1"/>
        <end position="92"/>
    </location>
</feature>
<dbReference type="InterPro" id="IPR036724">
    <property type="entry name" value="Cobalamin-bd_sf"/>
</dbReference>
<dbReference type="InterPro" id="IPR050554">
    <property type="entry name" value="Met_Synthase/Corrinoid"/>
</dbReference>
<dbReference type="EC" id="2.1.1.13" evidence="8"/>
<keyword evidence="3" id="KW-0677">Repeat</keyword>
<dbReference type="Gene3D" id="3.40.50.280">
    <property type="entry name" value="Cobalamin-binding domain"/>
    <property type="match status" value="1"/>
</dbReference>
<dbReference type="GeneID" id="89230080"/>
<comment type="similarity">
    <text evidence="1">Belongs to the methylamine corrinoid protein family.</text>
</comment>
<keyword evidence="8" id="KW-0489">Methyltransferase</keyword>
<sequence length="217" mass="22927">MANKDEIIAKARESIMEFDSEMAEEAAEEAIKAGINPTEMIENGYTAAMNDVGKQFEQGKLFLPHVLAASEAMNAGIKVLKPAMEKAKAQTKSHGKVVIGTIEGDIHSIGKDIVASMLGIAGFDVIDLGRDVPIAQFVASVKEHKPVVVASSALMTTTMVNQIQIEEQLKEAGLRSNVKTMIGGAPCTQDWANKIGANIYGESASDAVSKVKAAAGI</sequence>
<keyword evidence="9" id="KW-1185">Reference proteome</keyword>
<evidence type="ECO:0000313" key="8">
    <source>
        <dbReference type="EMBL" id="WNY25420.1"/>
    </source>
</evidence>
<dbReference type="NCBIfam" id="TIGR02370">
    <property type="entry name" value="pyl_corrinoid"/>
    <property type="match status" value="1"/>
</dbReference>
<dbReference type="GO" id="GO:0050667">
    <property type="term" value="P:homocysteine metabolic process"/>
    <property type="evidence" value="ECO:0007669"/>
    <property type="project" value="TreeGrafter"/>
</dbReference>
<accession>A0AA96V3U5</accession>
<dbReference type="Pfam" id="PF02607">
    <property type="entry name" value="B12-binding_2"/>
    <property type="match status" value="1"/>
</dbReference>